<evidence type="ECO:0000256" key="1">
    <source>
        <dbReference type="SAM" id="Phobius"/>
    </source>
</evidence>
<keyword evidence="1" id="KW-1133">Transmembrane helix</keyword>
<keyword evidence="1" id="KW-0812">Transmembrane</keyword>
<protein>
    <submittedName>
        <fullName evidence="2">Uncharacterized protein</fullName>
    </submittedName>
</protein>
<feature type="transmembrane region" description="Helical" evidence="1">
    <location>
        <begin position="96"/>
        <end position="112"/>
    </location>
</feature>
<accession>A0AAV1AB11</accession>
<proteinExistence type="predicted"/>
<organism evidence="2 3">
    <name type="scientific">Vicia faba</name>
    <name type="common">Broad bean</name>
    <name type="synonym">Faba vulgaris</name>
    <dbReference type="NCBI Taxonomy" id="3906"/>
    <lineage>
        <taxon>Eukaryota</taxon>
        <taxon>Viridiplantae</taxon>
        <taxon>Streptophyta</taxon>
        <taxon>Embryophyta</taxon>
        <taxon>Tracheophyta</taxon>
        <taxon>Spermatophyta</taxon>
        <taxon>Magnoliopsida</taxon>
        <taxon>eudicotyledons</taxon>
        <taxon>Gunneridae</taxon>
        <taxon>Pentapetalae</taxon>
        <taxon>rosids</taxon>
        <taxon>fabids</taxon>
        <taxon>Fabales</taxon>
        <taxon>Fabaceae</taxon>
        <taxon>Papilionoideae</taxon>
        <taxon>50 kb inversion clade</taxon>
        <taxon>NPAAA clade</taxon>
        <taxon>Hologalegina</taxon>
        <taxon>IRL clade</taxon>
        <taxon>Fabeae</taxon>
        <taxon>Vicia</taxon>
    </lineage>
</organism>
<dbReference type="Proteomes" id="UP001157006">
    <property type="component" value="Chromosome 3"/>
</dbReference>
<sequence length="138" mass="15367">MHIEGEYSGGAVERGESAADLRFEGAGTKHLVGNRGGLRWLSLMRQVEDVIVGWTTRLDWWFPRRSSMQYGGIKEDRDATATSSGSVHGGRCNPELPILFLLLSLLLLILASCVDNCLFLNYLCSICFFEGLPLIFRV</sequence>
<dbReference type="AlphaFoldDB" id="A0AAV1AB11"/>
<name>A0AAV1AB11_VICFA</name>
<keyword evidence="3" id="KW-1185">Reference proteome</keyword>
<gene>
    <name evidence="2" type="ORF">VFH_III188080</name>
</gene>
<dbReference type="EMBL" id="OX451738">
    <property type="protein sequence ID" value="CAI8605537.1"/>
    <property type="molecule type" value="Genomic_DNA"/>
</dbReference>
<reference evidence="2 3" key="1">
    <citation type="submission" date="2023-01" db="EMBL/GenBank/DDBJ databases">
        <authorList>
            <person name="Kreplak J."/>
        </authorList>
    </citation>
    <scope>NUCLEOTIDE SEQUENCE [LARGE SCALE GENOMIC DNA]</scope>
</reference>
<keyword evidence="1" id="KW-0472">Membrane</keyword>
<evidence type="ECO:0000313" key="3">
    <source>
        <dbReference type="Proteomes" id="UP001157006"/>
    </source>
</evidence>
<evidence type="ECO:0000313" key="2">
    <source>
        <dbReference type="EMBL" id="CAI8605537.1"/>
    </source>
</evidence>